<dbReference type="InterPro" id="IPR036397">
    <property type="entry name" value="RNaseH_sf"/>
</dbReference>
<evidence type="ECO:0000313" key="6">
    <source>
        <dbReference type="RefSeq" id="XP_017880434.1"/>
    </source>
</evidence>
<sequence>MSRRLYENDLLSYSGSNDDDSLTIFTTIDESTKNWLKWLEDAWQSYKKCDFITKKLTDFFERACNPYLSTLQVLVNTSDFKYIKTNSSLGFTVVTEFDKWLEPNKEMYKEFLVLDLKIATFRLIIKQRNIEFIKVVAATYELAEDKEEFINIIKDIIQEKKYKEAAQYASILQLQDHFSDPECLVLPLILQNKLTVVEDFLNNCPHLQRDLVLYLDNLMNENMRQTLNDIITRNDIPDTKLTVTPKSMSKVIARFVKLYNLPQESCPNLNKKRCEGALQFFIHKRYEESSISTDSWREMVQENVGNDRTLQLAMIRMLINVRDAAEGLYWAKRFNIPEEQWPWAISYEQSLLEPVNDGASTSKTDENNSEDYHELRLSRNCVKVINDAKSFEEFLDSGLKDVFIVGIDSEWKPCFGTKQTEVALIQIATKTNVYILDVFSIGNQLQELWTELSLMLFENKDILKLGFGISQDMTVIRNTLPALSKVKMHGQGYLDIVNLWKKLVEDYKYKSVSSQGDCDETTGKHSLSYITEICLGKKLNKSDQFSNWEHRPLRESQIIYAALDAYCLLEIYETLEKQCEKFDIPFFEICLELQHVAHQSPKKNIKWQPQKANVIKNETPNYGRQLNYQRDFTQQGNASNFRKPFNQNEHSLQHTLYKTAQPHSSKRHMPLSRQYHTNTMDHQIRQTNYGSRLQELPQPMMKNEYTPAHKWHVICDSMLGGLMTKLRMCGCDCVYIQNDEGGVLSAKLAMRENRVFLTRNKGYLKFLQYLPPGNCYFVIHDTPEEQLREVLQLFKIAVWQKHIFSRCQICNSDEFAKVPKSIMDKLLKSFAQVIRENGYRVQPDSVDIVLLNSSSDNSQYMNNDALREDRTWTLSRNSVNINACTTKYDARIQVDKIPRNVLKYVNNFYVCEQCGKIYWNGSHLERTLNGVIKDLIVPAWT</sequence>
<reference evidence="6" key="1">
    <citation type="submission" date="2025-08" db="UniProtKB">
        <authorList>
            <consortium name="RefSeq"/>
        </authorList>
    </citation>
    <scope>IDENTIFICATION</scope>
    <source>
        <tissue evidence="6">Whole body</tissue>
    </source>
</reference>
<dbReference type="InterPro" id="IPR002562">
    <property type="entry name" value="3'-5'_exonuclease_dom"/>
</dbReference>
<dbReference type="InterPro" id="IPR052408">
    <property type="entry name" value="Exonuclease_MUT-7-like"/>
</dbReference>
<evidence type="ECO:0000313" key="5">
    <source>
        <dbReference type="Proteomes" id="UP000694925"/>
    </source>
</evidence>
<protein>
    <submittedName>
        <fullName evidence="6">Exonuclease mut-7 homolog</fullName>
    </submittedName>
</protein>
<dbReference type="Gene3D" id="3.30.420.10">
    <property type="entry name" value="Ribonuclease H-like superfamily/Ribonuclease H"/>
    <property type="match status" value="1"/>
</dbReference>
<keyword evidence="1" id="KW-0540">Nuclease</keyword>
<dbReference type="InterPro" id="IPR037432">
    <property type="entry name" value="Mut-7_DEDDy_dom"/>
</dbReference>
<dbReference type="AlphaFoldDB" id="A0AAJ7IZJ7"/>
<keyword evidence="5" id="KW-1185">Reference proteome</keyword>
<dbReference type="InterPro" id="IPR012337">
    <property type="entry name" value="RNaseH-like_sf"/>
</dbReference>
<dbReference type="GeneID" id="108625168"/>
<keyword evidence="2" id="KW-0378">Hydrolase</keyword>
<name>A0AAJ7IZJ7_9HYME</name>
<feature type="domain" description="3'-5' exonuclease" evidence="4">
    <location>
        <begin position="382"/>
        <end position="580"/>
    </location>
</feature>
<dbReference type="SMART" id="SM00474">
    <property type="entry name" value="35EXOc"/>
    <property type="match status" value="1"/>
</dbReference>
<accession>A0AAJ7IZJ7</accession>
<dbReference type="KEGG" id="ccal:108625168"/>
<evidence type="ECO:0000256" key="3">
    <source>
        <dbReference type="ARBA" id="ARBA00022839"/>
    </source>
</evidence>
<dbReference type="InterPro" id="IPR002782">
    <property type="entry name" value="Mut7-C_RNAse_dom"/>
</dbReference>
<evidence type="ECO:0000259" key="4">
    <source>
        <dbReference type="SMART" id="SM00474"/>
    </source>
</evidence>
<dbReference type="CDD" id="cd06146">
    <property type="entry name" value="mut-7_like_exo"/>
    <property type="match status" value="1"/>
</dbReference>
<dbReference type="SUPFAM" id="SSF53098">
    <property type="entry name" value="Ribonuclease H-like"/>
    <property type="match status" value="1"/>
</dbReference>
<dbReference type="PANTHER" id="PTHR47765:SF2">
    <property type="entry name" value="EXONUCLEASE MUT-7 HOMOLOG"/>
    <property type="match status" value="1"/>
</dbReference>
<dbReference type="GO" id="GO:0003676">
    <property type="term" value="F:nucleic acid binding"/>
    <property type="evidence" value="ECO:0007669"/>
    <property type="project" value="InterPro"/>
</dbReference>
<dbReference type="GO" id="GO:0006139">
    <property type="term" value="P:nucleobase-containing compound metabolic process"/>
    <property type="evidence" value="ECO:0007669"/>
    <property type="project" value="InterPro"/>
</dbReference>
<dbReference type="GO" id="GO:0008408">
    <property type="term" value="F:3'-5' exonuclease activity"/>
    <property type="evidence" value="ECO:0007669"/>
    <property type="project" value="InterPro"/>
</dbReference>
<dbReference type="PANTHER" id="PTHR47765">
    <property type="entry name" value="3'-5' EXONUCLEASE DOMAIN-CONTAINING PROTEIN"/>
    <property type="match status" value="1"/>
</dbReference>
<organism evidence="5 6">
    <name type="scientific">Ceratina calcarata</name>
    <dbReference type="NCBI Taxonomy" id="156304"/>
    <lineage>
        <taxon>Eukaryota</taxon>
        <taxon>Metazoa</taxon>
        <taxon>Ecdysozoa</taxon>
        <taxon>Arthropoda</taxon>
        <taxon>Hexapoda</taxon>
        <taxon>Insecta</taxon>
        <taxon>Pterygota</taxon>
        <taxon>Neoptera</taxon>
        <taxon>Endopterygota</taxon>
        <taxon>Hymenoptera</taxon>
        <taxon>Apocrita</taxon>
        <taxon>Aculeata</taxon>
        <taxon>Apoidea</taxon>
        <taxon>Anthophila</taxon>
        <taxon>Apidae</taxon>
        <taxon>Ceratina</taxon>
        <taxon>Zadontomerus</taxon>
    </lineage>
</organism>
<dbReference type="Proteomes" id="UP000694925">
    <property type="component" value="Unplaced"/>
</dbReference>
<gene>
    <name evidence="6" type="primary">LOC108625168</name>
</gene>
<dbReference type="Pfam" id="PF01927">
    <property type="entry name" value="Mut7-C"/>
    <property type="match status" value="2"/>
</dbReference>
<proteinExistence type="predicted"/>
<dbReference type="RefSeq" id="XP_017880434.1">
    <property type="nucleotide sequence ID" value="XM_018024945.2"/>
</dbReference>
<evidence type="ECO:0000256" key="2">
    <source>
        <dbReference type="ARBA" id="ARBA00022801"/>
    </source>
</evidence>
<keyword evidence="3 6" id="KW-0269">Exonuclease</keyword>
<dbReference type="Pfam" id="PF01612">
    <property type="entry name" value="DNA_pol_A_exo1"/>
    <property type="match status" value="1"/>
</dbReference>
<evidence type="ECO:0000256" key="1">
    <source>
        <dbReference type="ARBA" id="ARBA00022722"/>
    </source>
</evidence>
<dbReference type="CTD" id="35385"/>